<protein>
    <submittedName>
        <fullName evidence="3">Glycosyltransferase</fullName>
    </submittedName>
</protein>
<dbReference type="PANTHER" id="PTHR48050:SF13">
    <property type="entry name" value="STEROL 3-BETA-GLUCOSYLTRANSFERASE UGT80A2"/>
    <property type="match status" value="1"/>
</dbReference>
<dbReference type="RefSeq" id="WP_330430803.1">
    <property type="nucleotide sequence ID" value="NZ_JAZDUF010000001.1"/>
</dbReference>
<dbReference type="EMBL" id="JAZDUF010000001">
    <property type="protein sequence ID" value="MEE3849151.1"/>
    <property type="molecule type" value="Genomic_DNA"/>
</dbReference>
<dbReference type="Gene3D" id="3.40.50.2000">
    <property type="entry name" value="Glycogen Phosphorylase B"/>
    <property type="match status" value="2"/>
</dbReference>
<accession>A0ABU7M909</accession>
<sequence>MEFVVAAGGSRGDVQPAVALGSELVDRGHVVTMMVPPNLTAFVQGAGLIAIPYGENTKGVLDSELVRHDLRSRNPRTRLRAVAELTVRGGRTMQQQLLDACATADAIIAGSVGQERAHNVARARGLPHIPLHLCPIRTNGSTSMLAHLGIDPPPSVARFSWRALEWALWLAGRSAEKTLCDDLGITPVRAPFADQIAATGVPEIQAYDPAMFPGLVDEWGSRRPLVGFFTLPGHLRKGVGDSTTDDASRWIDTGPPPVYVGFGSMVPADPDALATAIRVAAEHLDVRLLVAGGWSGFMAGATDDRIHVVDHVDHDAILPRCAAAVHHGGAGTVAAVLRAGIPSVITWIGADQPIWGRAVTASHVGTSLPMSQVQPARLIDALSAALTVPTRRAAAHLAGELISPGDAVAAAADIAERVVEGRSREHSV</sequence>
<organism evidence="3 4">
    <name type="scientific">Gordonia sesuvii</name>
    <dbReference type="NCBI Taxonomy" id="3116777"/>
    <lineage>
        <taxon>Bacteria</taxon>
        <taxon>Bacillati</taxon>
        <taxon>Actinomycetota</taxon>
        <taxon>Actinomycetes</taxon>
        <taxon>Mycobacteriales</taxon>
        <taxon>Gordoniaceae</taxon>
        <taxon>Gordonia</taxon>
    </lineage>
</organism>
<keyword evidence="4" id="KW-1185">Reference proteome</keyword>
<evidence type="ECO:0000313" key="3">
    <source>
        <dbReference type="EMBL" id="MEE3849151.1"/>
    </source>
</evidence>
<gene>
    <name evidence="3" type="ORF">VZC37_02325</name>
</gene>
<dbReference type="CDD" id="cd03784">
    <property type="entry name" value="GT1_Gtf-like"/>
    <property type="match status" value="1"/>
</dbReference>
<reference evidence="3 4" key="1">
    <citation type="submission" date="2024-01" db="EMBL/GenBank/DDBJ databases">
        <title>Draft genome sequence of Gordonia sp. LSe1-13.</title>
        <authorList>
            <person name="Suphannarot A."/>
            <person name="Mingma R."/>
        </authorList>
    </citation>
    <scope>NUCLEOTIDE SEQUENCE [LARGE SCALE GENOMIC DNA]</scope>
    <source>
        <strain evidence="3 4">LSe1-13</strain>
    </source>
</reference>
<dbReference type="Pfam" id="PF03033">
    <property type="entry name" value="Glyco_transf_28"/>
    <property type="match status" value="1"/>
</dbReference>
<proteinExistence type="predicted"/>
<dbReference type="SUPFAM" id="SSF53756">
    <property type="entry name" value="UDP-Glycosyltransferase/glycogen phosphorylase"/>
    <property type="match status" value="1"/>
</dbReference>
<dbReference type="InterPro" id="IPR004276">
    <property type="entry name" value="GlycoTrans_28_N"/>
</dbReference>
<evidence type="ECO:0000259" key="2">
    <source>
        <dbReference type="Pfam" id="PF06722"/>
    </source>
</evidence>
<feature type="domain" description="Erythromycin biosynthesis protein CIII-like C-terminal" evidence="2">
    <location>
        <begin position="303"/>
        <end position="403"/>
    </location>
</feature>
<dbReference type="Proteomes" id="UP001347146">
    <property type="component" value="Unassembled WGS sequence"/>
</dbReference>
<evidence type="ECO:0000313" key="4">
    <source>
        <dbReference type="Proteomes" id="UP001347146"/>
    </source>
</evidence>
<dbReference type="InterPro" id="IPR002213">
    <property type="entry name" value="UDP_glucos_trans"/>
</dbReference>
<feature type="domain" description="Glycosyltransferase family 28 N-terminal" evidence="1">
    <location>
        <begin position="3"/>
        <end position="50"/>
    </location>
</feature>
<dbReference type="InterPro" id="IPR010610">
    <property type="entry name" value="EryCIII-like_C"/>
</dbReference>
<dbReference type="Pfam" id="PF06722">
    <property type="entry name" value="EryCIII-like_C"/>
    <property type="match status" value="1"/>
</dbReference>
<dbReference type="InterPro" id="IPR050426">
    <property type="entry name" value="Glycosyltransferase_28"/>
</dbReference>
<name>A0ABU7M909_9ACTN</name>
<comment type="caution">
    <text evidence="3">The sequence shown here is derived from an EMBL/GenBank/DDBJ whole genome shotgun (WGS) entry which is preliminary data.</text>
</comment>
<evidence type="ECO:0000259" key="1">
    <source>
        <dbReference type="Pfam" id="PF03033"/>
    </source>
</evidence>
<dbReference type="PANTHER" id="PTHR48050">
    <property type="entry name" value="STEROL 3-BETA-GLUCOSYLTRANSFERASE"/>
    <property type="match status" value="1"/>
</dbReference>